<dbReference type="SUPFAM" id="SSF53448">
    <property type="entry name" value="Nucleotide-diphospho-sugar transferases"/>
    <property type="match status" value="1"/>
</dbReference>
<organism evidence="9 10">
    <name type="scientific">Bosea massiliensis</name>
    <dbReference type="NCBI Taxonomy" id="151419"/>
    <lineage>
        <taxon>Bacteria</taxon>
        <taxon>Pseudomonadati</taxon>
        <taxon>Pseudomonadota</taxon>
        <taxon>Alphaproteobacteria</taxon>
        <taxon>Hyphomicrobiales</taxon>
        <taxon>Boseaceae</taxon>
        <taxon>Bosea</taxon>
    </lineage>
</organism>
<reference evidence="10" key="1">
    <citation type="journal article" date="2019" name="Int. J. Syst. Evol. Microbiol.">
        <title>The Global Catalogue of Microorganisms (GCM) 10K type strain sequencing project: providing services to taxonomists for standard genome sequencing and annotation.</title>
        <authorList>
            <consortium name="The Broad Institute Genomics Platform"/>
            <consortium name="The Broad Institute Genome Sequencing Center for Infectious Disease"/>
            <person name="Wu L."/>
            <person name="Ma J."/>
        </authorList>
    </citation>
    <scope>NUCLEOTIDE SEQUENCE [LARGE SCALE GENOMIC DNA]</scope>
    <source>
        <strain evidence="10">CCUG 43117</strain>
    </source>
</reference>
<evidence type="ECO:0000256" key="6">
    <source>
        <dbReference type="ARBA" id="ARBA00023136"/>
    </source>
</evidence>
<dbReference type="Proteomes" id="UP001596060">
    <property type="component" value="Unassembled WGS sequence"/>
</dbReference>
<dbReference type="PANTHER" id="PTHR48090:SF1">
    <property type="entry name" value="PROPHAGE BACTOPRENOL GLUCOSYL TRANSFERASE HOMOLOG"/>
    <property type="match status" value="1"/>
</dbReference>
<keyword evidence="5 7" id="KW-1133">Transmembrane helix</keyword>
<comment type="caution">
    <text evidence="9">The sequence shown here is derived from an EMBL/GenBank/DDBJ whole genome shotgun (WGS) entry which is preliminary data.</text>
</comment>
<dbReference type="PANTHER" id="PTHR48090">
    <property type="entry name" value="UNDECAPRENYL-PHOSPHATE 4-DEOXY-4-FORMAMIDO-L-ARABINOSE TRANSFERASE-RELATED"/>
    <property type="match status" value="1"/>
</dbReference>
<comment type="subcellular location">
    <subcellularLocation>
        <location evidence="1">Membrane</location>
        <topology evidence="1">Multi-pass membrane protein</topology>
    </subcellularLocation>
</comment>
<name>A0ABW0PA53_9HYPH</name>
<dbReference type="RefSeq" id="WP_377817791.1">
    <property type="nucleotide sequence ID" value="NZ_JBHSLU010000087.1"/>
</dbReference>
<dbReference type="InterPro" id="IPR050256">
    <property type="entry name" value="Glycosyltransferase_2"/>
</dbReference>
<keyword evidence="3 9" id="KW-0808">Transferase</keyword>
<dbReference type="Pfam" id="PF00535">
    <property type="entry name" value="Glycos_transf_2"/>
    <property type="match status" value="1"/>
</dbReference>
<protein>
    <submittedName>
        <fullName evidence="9">Glycosyltransferase family 2 protein</fullName>
        <ecNumber evidence="9">2.4.-.-</ecNumber>
    </submittedName>
</protein>
<evidence type="ECO:0000256" key="7">
    <source>
        <dbReference type="SAM" id="Phobius"/>
    </source>
</evidence>
<evidence type="ECO:0000256" key="1">
    <source>
        <dbReference type="ARBA" id="ARBA00004141"/>
    </source>
</evidence>
<feature type="transmembrane region" description="Helical" evidence="7">
    <location>
        <begin position="241"/>
        <end position="260"/>
    </location>
</feature>
<dbReference type="CDD" id="cd04187">
    <property type="entry name" value="DPM1_like_bac"/>
    <property type="match status" value="1"/>
</dbReference>
<evidence type="ECO:0000256" key="3">
    <source>
        <dbReference type="ARBA" id="ARBA00022679"/>
    </source>
</evidence>
<evidence type="ECO:0000256" key="4">
    <source>
        <dbReference type="ARBA" id="ARBA00022692"/>
    </source>
</evidence>
<dbReference type="EC" id="2.4.-.-" evidence="9"/>
<evidence type="ECO:0000259" key="8">
    <source>
        <dbReference type="Pfam" id="PF00535"/>
    </source>
</evidence>
<keyword evidence="6 7" id="KW-0472">Membrane</keyword>
<dbReference type="InterPro" id="IPR001173">
    <property type="entry name" value="Glyco_trans_2-like"/>
</dbReference>
<gene>
    <name evidence="9" type="ORF">ACFPN9_24305</name>
</gene>
<keyword evidence="10" id="KW-1185">Reference proteome</keyword>
<feature type="domain" description="Glycosyltransferase 2-like" evidence="8">
    <location>
        <begin position="16"/>
        <end position="175"/>
    </location>
</feature>
<dbReference type="GO" id="GO:0016757">
    <property type="term" value="F:glycosyltransferase activity"/>
    <property type="evidence" value="ECO:0007669"/>
    <property type="project" value="UniProtKB-KW"/>
</dbReference>
<keyword evidence="4 7" id="KW-0812">Transmembrane</keyword>
<evidence type="ECO:0000256" key="2">
    <source>
        <dbReference type="ARBA" id="ARBA00022676"/>
    </source>
</evidence>
<accession>A0ABW0PA53</accession>
<evidence type="ECO:0000313" key="10">
    <source>
        <dbReference type="Proteomes" id="UP001596060"/>
    </source>
</evidence>
<dbReference type="EMBL" id="JBHSLU010000087">
    <property type="protein sequence ID" value="MFC5508372.1"/>
    <property type="molecule type" value="Genomic_DNA"/>
</dbReference>
<evidence type="ECO:0000313" key="9">
    <source>
        <dbReference type="EMBL" id="MFC5508372.1"/>
    </source>
</evidence>
<dbReference type="Gene3D" id="3.90.550.10">
    <property type="entry name" value="Spore Coat Polysaccharide Biosynthesis Protein SpsA, Chain A"/>
    <property type="match status" value="1"/>
</dbReference>
<feature type="transmembrane region" description="Helical" evidence="7">
    <location>
        <begin position="272"/>
        <end position="297"/>
    </location>
</feature>
<keyword evidence="2 9" id="KW-0328">Glycosyltransferase</keyword>
<evidence type="ECO:0000256" key="5">
    <source>
        <dbReference type="ARBA" id="ARBA00022989"/>
    </source>
</evidence>
<proteinExistence type="predicted"/>
<sequence length="324" mass="35773">MNTHTTPVRNFETEISVVVPAFNEAANIPGLVAHLRDILADCKAFEIIVVDDGSTDTTADVMRELIAETTNLSYVRLSRNFGHQAALRAGLSYANGAAVISIDADHQHPPEVVPKLIAKWREGYDIVTTKRNDSIQIPAFKRLTSRAFYAILNRLGEVTVSPGMADFRLLDRRVVNVINDMPEADLFLRGMIPWLGFRTANVEFNVAERLHGNTKYTLRKMTSLAAAGIVAQSMLPLRISILLAGFVAALTVIYVTYALWRLFVNGDAIPGWASVIVCVNLIGALQLIVLGVIGEYLGRVLRESRRRPAFVVSEATLPHREARP</sequence>
<dbReference type="InterPro" id="IPR029044">
    <property type="entry name" value="Nucleotide-diphossugar_trans"/>
</dbReference>